<dbReference type="OrthoDB" id="10022583at2759"/>
<name>A0A5N5SK45_9CRUS</name>
<dbReference type="AlphaFoldDB" id="A0A5N5SK45"/>
<evidence type="ECO:0000313" key="3">
    <source>
        <dbReference type="EMBL" id="KAB7494441.1"/>
    </source>
</evidence>
<feature type="non-terminal residue" evidence="3">
    <location>
        <position position="1"/>
    </location>
</feature>
<comment type="caution">
    <text evidence="3">The sequence shown here is derived from an EMBL/GenBank/DDBJ whole genome shotgun (WGS) entry which is preliminary data.</text>
</comment>
<reference evidence="3 4" key="1">
    <citation type="journal article" date="2019" name="PLoS Biol.">
        <title>Sex chromosomes control vertical transmission of feminizing Wolbachia symbionts in an isopod.</title>
        <authorList>
            <person name="Becking T."/>
            <person name="Chebbi M.A."/>
            <person name="Giraud I."/>
            <person name="Moumen B."/>
            <person name="Laverre T."/>
            <person name="Caubet Y."/>
            <person name="Peccoud J."/>
            <person name="Gilbert C."/>
            <person name="Cordaux R."/>
        </authorList>
    </citation>
    <scope>NUCLEOTIDE SEQUENCE [LARGE SCALE GENOMIC DNA]</scope>
    <source>
        <strain evidence="3">ANa2</strain>
        <tissue evidence="3">Whole body excluding digestive tract and cuticle</tissue>
    </source>
</reference>
<keyword evidence="2" id="KW-1133">Transmembrane helix</keyword>
<dbReference type="EMBL" id="SEYY01024033">
    <property type="protein sequence ID" value="KAB7494441.1"/>
    <property type="molecule type" value="Genomic_DNA"/>
</dbReference>
<keyword evidence="4" id="KW-1185">Reference proteome</keyword>
<protein>
    <submittedName>
        <fullName evidence="3">Uncharacterized protein</fullName>
    </submittedName>
</protein>
<accession>A0A5N5SK45</accession>
<evidence type="ECO:0000313" key="4">
    <source>
        <dbReference type="Proteomes" id="UP000326759"/>
    </source>
</evidence>
<organism evidence="3 4">
    <name type="scientific">Armadillidium nasatum</name>
    <dbReference type="NCBI Taxonomy" id="96803"/>
    <lineage>
        <taxon>Eukaryota</taxon>
        <taxon>Metazoa</taxon>
        <taxon>Ecdysozoa</taxon>
        <taxon>Arthropoda</taxon>
        <taxon>Crustacea</taxon>
        <taxon>Multicrustacea</taxon>
        <taxon>Malacostraca</taxon>
        <taxon>Eumalacostraca</taxon>
        <taxon>Peracarida</taxon>
        <taxon>Isopoda</taxon>
        <taxon>Oniscidea</taxon>
        <taxon>Crinocheta</taxon>
        <taxon>Armadillidiidae</taxon>
        <taxon>Armadillidium</taxon>
    </lineage>
</organism>
<evidence type="ECO:0000256" key="1">
    <source>
        <dbReference type="SAM" id="MobiDB-lite"/>
    </source>
</evidence>
<evidence type="ECO:0000256" key="2">
    <source>
        <dbReference type="SAM" id="Phobius"/>
    </source>
</evidence>
<feature type="transmembrane region" description="Helical" evidence="2">
    <location>
        <begin position="15"/>
        <end position="39"/>
    </location>
</feature>
<sequence>FFAVGIETVVCKLKYIFRVTFSVFALLWNYLAAFALTSICRSHVIRIRKFMKILEQDSICYEAKFLGLSTGNENANNTSTPLEEYTWVDEDYLNELDDNEESLLFEGRKLSSRNQDGSNVDIPDQPSTSTIGITTETSQTDLRISSVALAKMDDFSDIIGSNMADHESCVVA</sequence>
<keyword evidence="2" id="KW-0812">Transmembrane</keyword>
<gene>
    <name evidence="3" type="ORF">Anas_07446</name>
</gene>
<feature type="region of interest" description="Disordered" evidence="1">
    <location>
        <begin position="113"/>
        <end position="132"/>
    </location>
</feature>
<keyword evidence="2" id="KW-0472">Membrane</keyword>
<dbReference type="Proteomes" id="UP000326759">
    <property type="component" value="Unassembled WGS sequence"/>
</dbReference>
<proteinExistence type="predicted"/>